<evidence type="ECO:0000313" key="1">
    <source>
        <dbReference type="EMBL" id="CAE4649544.1"/>
    </source>
</evidence>
<sequence length="108" mass="11801">MSNGRSCANLMSMKARTHGSGDSFCTSMTKRYLGVPGHTWLCRNLWTASFGQCISTSLTSSKSAGGRGPHASDSWKRTLRSPWEAKRLVLAKYCRHTSTTRGTTSTPV</sequence>
<name>A0A7S4SNU9_9DINO</name>
<reference evidence="1" key="1">
    <citation type="submission" date="2021-01" db="EMBL/GenBank/DDBJ databases">
        <authorList>
            <person name="Corre E."/>
            <person name="Pelletier E."/>
            <person name="Niang G."/>
            <person name="Scheremetjew M."/>
            <person name="Finn R."/>
            <person name="Kale V."/>
            <person name="Holt S."/>
            <person name="Cochrane G."/>
            <person name="Meng A."/>
            <person name="Brown T."/>
            <person name="Cohen L."/>
        </authorList>
    </citation>
    <scope>NUCLEOTIDE SEQUENCE</scope>
    <source>
        <strain evidence="1">CCMP3105</strain>
    </source>
</reference>
<protein>
    <submittedName>
        <fullName evidence="1">Uncharacterized protein</fullName>
    </submittedName>
</protein>
<dbReference type="EMBL" id="HBNR01073429">
    <property type="protein sequence ID" value="CAE4649544.1"/>
    <property type="molecule type" value="Transcribed_RNA"/>
</dbReference>
<proteinExistence type="predicted"/>
<organism evidence="1">
    <name type="scientific">Alexandrium monilatum</name>
    <dbReference type="NCBI Taxonomy" id="311494"/>
    <lineage>
        <taxon>Eukaryota</taxon>
        <taxon>Sar</taxon>
        <taxon>Alveolata</taxon>
        <taxon>Dinophyceae</taxon>
        <taxon>Gonyaulacales</taxon>
        <taxon>Pyrocystaceae</taxon>
        <taxon>Alexandrium</taxon>
    </lineage>
</organism>
<dbReference type="AlphaFoldDB" id="A0A7S4SNU9"/>
<accession>A0A7S4SNU9</accession>
<gene>
    <name evidence="1" type="ORF">AMON00008_LOCUS52091</name>
</gene>